<dbReference type="PROSITE" id="PS51257">
    <property type="entry name" value="PROKAR_LIPOPROTEIN"/>
    <property type="match status" value="1"/>
</dbReference>
<comment type="caution">
    <text evidence="2">The sequence shown here is derived from an EMBL/GenBank/DDBJ whole genome shotgun (WGS) entry which is preliminary data.</text>
</comment>
<keyword evidence="3" id="KW-1185">Reference proteome</keyword>
<gene>
    <name evidence="2" type="ORF">MLD63_15510</name>
</gene>
<keyword evidence="1" id="KW-0732">Signal</keyword>
<proteinExistence type="predicted"/>
<reference evidence="2 3" key="1">
    <citation type="submission" date="2022-03" db="EMBL/GenBank/DDBJ databases">
        <authorList>
            <person name="He Y."/>
        </authorList>
    </citation>
    <scope>NUCLEOTIDE SEQUENCE [LARGE SCALE GENOMIC DNA]</scope>
    <source>
        <strain evidence="2 3">TK19116</strain>
    </source>
</reference>
<protein>
    <recommendedName>
        <fullName evidence="4">Lipoprotein</fullName>
    </recommendedName>
</protein>
<evidence type="ECO:0008006" key="4">
    <source>
        <dbReference type="Google" id="ProtNLM"/>
    </source>
</evidence>
<organism evidence="2 3">
    <name type="scientific">Paracoccus albicereus</name>
    <dbReference type="NCBI Taxonomy" id="2922394"/>
    <lineage>
        <taxon>Bacteria</taxon>
        <taxon>Pseudomonadati</taxon>
        <taxon>Pseudomonadota</taxon>
        <taxon>Alphaproteobacteria</taxon>
        <taxon>Rhodobacterales</taxon>
        <taxon>Paracoccaceae</taxon>
        <taxon>Paracoccus</taxon>
    </lineage>
</organism>
<evidence type="ECO:0000313" key="2">
    <source>
        <dbReference type="EMBL" id="MCQ0971828.1"/>
    </source>
</evidence>
<dbReference type="EMBL" id="JAKZEU010000006">
    <property type="protein sequence ID" value="MCQ0971828.1"/>
    <property type="molecule type" value="Genomic_DNA"/>
</dbReference>
<name>A0ABT1MU26_9RHOB</name>
<evidence type="ECO:0000313" key="3">
    <source>
        <dbReference type="Proteomes" id="UP001203945"/>
    </source>
</evidence>
<sequence>MKITYLVAAATLGLAGCAVAPSDGKGTPPAGIAALAGDYNLARTECGQPNSLTSLSVTGGNFRFYESSCTVSSYDQTTGDAVLACTGEGSNFTRNVRLESAPGELHMTDDGVTLTYLSCAAPDAQRTIDAAGAAARSAAITASVM</sequence>
<feature type="chain" id="PRO_5045602472" description="Lipoprotein" evidence="1">
    <location>
        <begin position="21"/>
        <end position="145"/>
    </location>
</feature>
<feature type="signal peptide" evidence="1">
    <location>
        <begin position="1"/>
        <end position="20"/>
    </location>
</feature>
<evidence type="ECO:0000256" key="1">
    <source>
        <dbReference type="SAM" id="SignalP"/>
    </source>
</evidence>
<accession>A0ABT1MU26</accession>
<dbReference type="Proteomes" id="UP001203945">
    <property type="component" value="Unassembled WGS sequence"/>
</dbReference>